<name>B6ILF8_CAEBR</name>
<evidence type="ECO:0000313" key="4">
    <source>
        <dbReference type="WormBase" id="CBG26425"/>
    </source>
</evidence>
<dbReference type="EMBL" id="HE601481">
    <property type="protein sequence ID" value="CAS00738.1"/>
    <property type="molecule type" value="Genomic_DNA"/>
</dbReference>
<evidence type="ECO:0000313" key="3">
    <source>
        <dbReference type="Proteomes" id="UP000008549"/>
    </source>
</evidence>
<dbReference type="GeneID" id="68917903"/>
<proteinExistence type="predicted"/>
<dbReference type="KEGG" id="cbr:CBG_26425"/>
<gene>
    <name evidence="2 4" type="ORF">CBG26425</name>
    <name evidence="2" type="ORF">CBG_26425</name>
</gene>
<dbReference type="CTD" id="68917903"/>
<dbReference type="WormBase" id="CBG26425">
    <property type="protein sequence ID" value="CBP34549"/>
    <property type="gene ID" value="WBGene00087839"/>
</dbReference>
<protein>
    <submittedName>
        <fullName evidence="2">Protein CBG26425</fullName>
    </submittedName>
</protein>
<feature type="signal peptide" evidence="1">
    <location>
        <begin position="1"/>
        <end position="21"/>
    </location>
</feature>
<reference evidence="2 3" key="1">
    <citation type="journal article" date="2003" name="PLoS Biol.">
        <title>The genome sequence of Caenorhabditis briggsae: a platform for comparative genomics.</title>
        <authorList>
            <person name="Stein L.D."/>
            <person name="Bao Z."/>
            <person name="Blasiar D."/>
            <person name="Blumenthal T."/>
            <person name="Brent M.R."/>
            <person name="Chen N."/>
            <person name="Chinwalla A."/>
            <person name="Clarke L."/>
            <person name="Clee C."/>
            <person name="Coghlan A."/>
            <person name="Coulson A."/>
            <person name="D'Eustachio P."/>
            <person name="Fitch D.H."/>
            <person name="Fulton L.A."/>
            <person name="Fulton R.E."/>
            <person name="Griffiths-Jones S."/>
            <person name="Harris T.W."/>
            <person name="Hillier L.W."/>
            <person name="Kamath R."/>
            <person name="Kuwabara P.E."/>
            <person name="Mardis E.R."/>
            <person name="Marra M.A."/>
            <person name="Miner T.L."/>
            <person name="Minx P."/>
            <person name="Mullikin J.C."/>
            <person name="Plumb R.W."/>
            <person name="Rogers J."/>
            <person name="Schein J.E."/>
            <person name="Sohrmann M."/>
            <person name="Spieth J."/>
            <person name="Stajich J.E."/>
            <person name="Wei C."/>
            <person name="Willey D."/>
            <person name="Wilson R.K."/>
            <person name="Durbin R."/>
            <person name="Waterston R.H."/>
        </authorList>
    </citation>
    <scope>NUCLEOTIDE SEQUENCE [LARGE SCALE GENOMIC DNA]</scope>
    <source>
        <strain evidence="2 3">AF16</strain>
    </source>
</reference>
<dbReference type="Proteomes" id="UP000008549">
    <property type="component" value="Unassembled WGS sequence"/>
</dbReference>
<evidence type="ECO:0000256" key="1">
    <source>
        <dbReference type="SAM" id="SignalP"/>
    </source>
</evidence>
<evidence type="ECO:0000313" key="2">
    <source>
        <dbReference type="EMBL" id="CAS00738.1"/>
    </source>
</evidence>
<dbReference type="RefSeq" id="XP_045100296.1">
    <property type="nucleotide sequence ID" value="XM_045235278.1"/>
</dbReference>
<organism evidence="2 3">
    <name type="scientific">Caenorhabditis briggsae</name>
    <dbReference type="NCBI Taxonomy" id="6238"/>
    <lineage>
        <taxon>Eukaryota</taxon>
        <taxon>Metazoa</taxon>
        <taxon>Ecdysozoa</taxon>
        <taxon>Nematoda</taxon>
        <taxon>Chromadorea</taxon>
        <taxon>Rhabditida</taxon>
        <taxon>Rhabditina</taxon>
        <taxon>Rhabditomorpha</taxon>
        <taxon>Rhabditoidea</taxon>
        <taxon>Rhabditidae</taxon>
        <taxon>Peloderinae</taxon>
        <taxon>Caenorhabditis</taxon>
    </lineage>
</organism>
<keyword evidence="1" id="KW-0732">Signal</keyword>
<dbReference type="AlphaFoldDB" id="B6ILF8"/>
<dbReference type="HOGENOM" id="CLU_2924785_0_0_1"/>
<feature type="chain" id="PRO_5002844226" evidence="1">
    <location>
        <begin position="22"/>
        <end position="61"/>
    </location>
</feature>
<reference evidence="2 3" key="2">
    <citation type="journal article" date="2011" name="PLoS Genet.">
        <title>Caenorhabditis briggsae recombinant inbred line genotypes reveal inter-strain incompatibility and the evolution of recombination.</title>
        <authorList>
            <person name="Ross J.A."/>
            <person name="Koboldt D.C."/>
            <person name="Staisch J.E."/>
            <person name="Chamberlin H.M."/>
            <person name="Gupta B.P."/>
            <person name="Miller R.D."/>
            <person name="Baird S.E."/>
            <person name="Haag E.S."/>
        </authorList>
    </citation>
    <scope>NUCLEOTIDE SEQUENCE [LARGE SCALE GENOMIC DNA]</scope>
    <source>
        <strain evidence="2 3">AF16</strain>
    </source>
</reference>
<accession>B6ILF8</accession>
<sequence>MKIHLSIFLIFALAMLNTVVSESIKHHKKQNKEFRFRRGVVIHESVRTTTPIPGRPGPLGK</sequence>
<keyword evidence="3" id="KW-1185">Reference proteome</keyword>
<dbReference type="InParanoid" id="B6ILF8"/>